<organism evidence="1 2">
    <name type="scientific">Candidatus Magnetobacterium bavaricum</name>
    <dbReference type="NCBI Taxonomy" id="29290"/>
    <lineage>
        <taxon>Bacteria</taxon>
        <taxon>Pseudomonadati</taxon>
        <taxon>Nitrospirota</taxon>
        <taxon>Thermodesulfovibrionia</taxon>
        <taxon>Thermodesulfovibrionales</taxon>
        <taxon>Candidatus Magnetobacteriaceae</taxon>
        <taxon>Candidatus Magnetobacterium</taxon>
    </lineage>
</organism>
<comment type="caution">
    <text evidence="1">The sequence shown here is derived from an EMBL/GenBank/DDBJ whole genome shotgun (WGS) entry which is preliminary data.</text>
</comment>
<name>A0A0F3GJ03_9BACT</name>
<dbReference type="AlphaFoldDB" id="A0A0F3GJ03"/>
<dbReference type="EMBL" id="LACI01002527">
    <property type="protein sequence ID" value="KJU81861.1"/>
    <property type="molecule type" value="Genomic_DNA"/>
</dbReference>
<reference evidence="1 2" key="1">
    <citation type="submission" date="2015-02" db="EMBL/GenBank/DDBJ databases">
        <title>Single-cell genomics of uncultivated deep-branching MTB reveals a conserved set of magnetosome genes.</title>
        <authorList>
            <person name="Kolinko S."/>
            <person name="Richter M."/>
            <person name="Glockner F.O."/>
            <person name="Brachmann A."/>
            <person name="Schuler D."/>
        </authorList>
    </citation>
    <scope>NUCLEOTIDE SEQUENCE [LARGE SCALE GENOMIC DNA]</scope>
    <source>
        <strain evidence="1">TM-1</strain>
    </source>
</reference>
<evidence type="ECO:0000313" key="2">
    <source>
        <dbReference type="Proteomes" id="UP000033423"/>
    </source>
</evidence>
<keyword evidence="2" id="KW-1185">Reference proteome</keyword>
<sequence length="88" mass="9519">MVYTQLYHKAVRVITHPLTNHTRSCHSRGACNKSVGTATVLKSGFVVFKELIRAETPRIARYVAAPTEQTQSLGVFCADSVKSVGGVA</sequence>
<protein>
    <submittedName>
        <fullName evidence="1">Uncharacterized protein</fullName>
    </submittedName>
</protein>
<dbReference type="Proteomes" id="UP000033423">
    <property type="component" value="Unassembled WGS sequence"/>
</dbReference>
<gene>
    <name evidence="1" type="ORF">MBAV_005946</name>
</gene>
<evidence type="ECO:0000313" key="1">
    <source>
        <dbReference type="EMBL" id="KJU81861.1"/>
    </source>
</evidence>
<proteinExistence type="predicted"/>
<accession>A0A0F3GJ03</accession>